<dbReference type="SMART" id="SM01080">
    <property type="entry name" value="CHASE2"/>
    <property type="match status" value="1"/>
</dbReference>
<dbReference type="SUPFAM" id="SSF55073">
    <property type="entry name" value="Nucleotide cyclase"/>
    <property type="match status" value="1"/>
</dbReference>
<dbReference type="Proteomes" id="UP000186469">
    <property type="component" value="Unassembled WGS sequence"/>
</dbReference>
<keyword evidence="1" id="KW-0812">Transmembrane</keyword>
<dbReference type="Gene3D" id="3.30.70.1230">
    <property type="entry name" value="Nucleotide cyclase"/>
    <property type="match status" value="1"/>
</dbReference>
<accession>A0A1M7SFS7</accession>
<feature type="transmembrane region" description="Helical" evidence="1">
    <location>
        <begin position="365"/>
        <end position="385"/>
    </location>
</feature>
<organism evidence="3 4">
    <name type="scientific">Desulfovibrio litoralis DSM 11393</name>
    <dbReference type="NCBI Taxonomy" id="1121455"/>
    <lineage>
        <taxon>Bacteria</taxon>
        <taxon>Pseudomonadati</taxon>
        <taxon>Thermodesulfobacteriota</taxon>
        <taxon>Desulfovibrionia</taxon>
        <taxon>Desulfovibrionales</taxon>
        <taxon>Desulfovibrionaceae</taxon>
        <taxon>Desulfovibrio</taxon>
    </lineage>
</organism>
<dbReference type="PANTHER" id="PTHR43081">
    <property type="entry name" value="ADENYLATE CYCLASE, TERMINAL-DIFFERENTIATION SPECIFIC-RELATED"/>
    <property type="match status" value="1"/>
</dbReference>
<sequence length="734" mass="82797">MYFFRSLMRLLRLRWVSIIFSGLAIIFILISLYISQVSLIRQFDFKVYDTLLPLAKREALTAVPVVIDIDEASLDAYGQWPWPRYLVSNLLIKLKEQGVSAIALDILFSEPDRSSPTSIKKYLKEHENLNLNLQGFPQAMLDYDQMLAKTLKDTPSVLGAYAHFEKTKPSEALDMPGSVNLIIKGSQGAKEFESSVLNISSATLPLESFWNNAPIGFINVSPDSDGIVRRVPLLFKWNDEVYSSLSLRVLMLALGAKKLTVNMNPEGIESVRVGAYTIPLSPEGEFLLPFQGPHKTYTYISAKDVLQDKVDPTILKGAVAFVGTSAPGLLDIRATPFDTFYPGIEIHATLLDAVLAQKFIQDIPWVHVVQVLIIFISGIISIFIFGFARPYVYMLVGLFMAGSIVFISRYYFIQGYYLSPLYGLITIGSQGVFILFLRFWQAERQKAFLYNTFSRYVSPEIVKRITKLQGNIFAGEERNVTIMFTDIRRFTAMSESLKPEQVVNLLNRYFTPMTALVRENSGTLDKFIGDSLMCFWNAPVPVPYHAVKAVETAIKLHENLEKLNVELATDFGLTMSMGVGVHTGKVYVGNMGSADLLNYTIIGDNVNLASRIEGLCAIYQAGIVISSITKEECESHFGFQFLDVLRVKGKQQPIAVYIPMTLEEAKKREEELKTWDTAIDSYQKGNFEDALIDFEALREKFPTTYIYELYVERTKKLLANPPENWDGVWVLSIK</sequence>
<feature type="transmembrane region" description="Helical" evidence="1">
    <location>
        <begin position="419"/>
        <end position="440"/>
    </location>
</feature>
<dbReference type="GO" id="GO:0035556">
    <property type="term" value="P:intracellular signal transduction"/>
    <property type="evidence" value="ECO:0007669"/>
    <property type="project" value="InterPro"/>
</dbReference>
<feature type="domain" description="Guanylate cyclase" evidence="2">
    <location>
        <begin position="481"/>
        <end position="613"/>
    </location>
</feature>
<evidence type="ECO:0000259" key="2">
    <source>
        <dbReference type="PROSITE" id="PS50125"/>
    </source>
</evidence>
<dbReference type="AlphaFoldDB" id="A0A1M7SFS7"/>
<keyword evidence="1" id="KW-1133">Transmembrane helix</keyword>
<dbReference type="Pfam" id="PF05226">
    <property type="entry name" value="CHASE2"/>
    <property type="match status" value="1"/>
</dbReference>
<dbReference type="PROSITE" id="PS50125">
    <property type="entry name" value="GUANYLATE_CYCLASE_2"/>
    <property type="match status" value="1"/>
</dbReference>
<dbReference type="InterPro" id="IPR029787">
    <property type="entry name" value="Nucleotide_cyclase"/>
</dbReference>
<evidence type="ECO:0000256" key="1">
    <source>
        <dbReference type="SAM" id="Phobius"/>
    </source>
</evidence>
<keyword evidence="1" id="KW-0472">Membrane</keyword>
<reference evidence="3 4" key="1">
    <citation type="submission" date="2016-12" db="EMBL/GenBank/DDBJ databases">
        <authorList>
            <person name="Song W.-J."/>
            <person name="Kurnit D.M."/>
        </authorList>
    </citation>
    <scope>NUCLEOTIDE SEQUENCE [LARGE SCALE GENOMIC DNA]</scope>
    <source>
        <strain evidence="3 4">DSM 11393</strain>
    </source>
</reference>
<feature type="transmembrane region" description="Helical" evidence="1">
    <location>
        <begin position="392"/>
        <end position="413"/>
    </location>
</feature>
<dbReference type="PANTHER" id="PTHR43081:SF1">
    <property type="entry name" value="ADENYLATE CYCLASE, TERMINAL-DIFFERENTIATION SPECIFIC"/>
    <property type="match status" value="1"/>
</dbReference>
<proteinExistence type="predicted"/>
<name>A0A1M7SFS7_9BACT</name>
<keyword evidence="4" id="KW-1185">Reference proteome</keyword>
<dbReference type="Pfam" id="PF00211">
    <property type="entry name" value="Guanylate_cyc"/>
    <property type="match status" value="1"/>
</dbReference>
<evidence type="ECO:0000313" key="3">
    <source>
        <dbReference type="EMBL" id="SHN57337.1"/>
    </source>
</evidence>
<dbReference type="CDD" id="cd07302">
    <property type="entry name" value="CHD"/>
    <property type="match status" value="1"/>
</dbReference>
<dbReference type="OrthoDB" id="9806735at2"/>
<dbReference type="InterPro" id="IPR007890">
    <property type="entry name" value="CHASE2"/>
</dbReference>
<dbReference type="STRING" id="1121455.SAMN02745728_00894"/>
<evidence type="ECO:0000313" key="4">
    <source>
        <dbReference type="Proteomes" id="UP000186469"/>
    </source>
</evidence>
<dbReference type="EMBL" id="FRDI01000003">
    <property type="protein sequence ID" value="SHN57337.1"/>
    <property type="molecule type" value="Genomic_DNA"/>
</dbReference>
<feature type="transmembrane region" description="Helical" evidence="1">
    <location>
        <begin position="12"/>
        <end position="34"/>
    </location>
</feature>
<protein>
    <submittedName>
        <fullName evidence="3">Adenylate cyclase</fullName>
    </submittedName>
</protein>
<dbReference type="RefSeq" id="WP_143145492.1">
    <property type="nucleotide sequence ID" value="NZ_FRDI01000003.1"/>
</dbReference>
<dbReference type="SMART" id="SM00044">
    <property type="entry name" value="CYCc"/>
    <property type="match status" value="1"/>
</dbReference>
<dbReference type="GO" id="GO:0004016">
    <property type="term" value="F:adenylate cyclase activity"/>
    <property type="evidence" value="ECO:0007669"/>
    <property type="project" value="UniProtKB-ARBA"/>
</dbReference>
<dbReference type="InterPro" id="IPR001054">
    <property type="entry name" value="A/G_cyclase"/>
</dbReference>
<dbReference type="InterPro" id="IPR050697">
    <property type="entry name" value="Adenylyl/Guanylyl_Cyclase_3/4"/>
</dbReference>
<gene>
    <name evidence="3" type="ORF">SAMN02745728_00894</name>
</gene>
<dbReference type="GO" id="GO:0006171">
    <property type="term" value="P:cAMP biosynthetic process"/>
    <property type="evidence" value="ECO:0007669"/>
    <property type="project" value="TreeGrafter"/>
</dbReference>